<reference evidence="13 14" key="1">
    <citation type="submission" date="2023-02" db="EMBL/GenBank/DDBJ databases">
        <title>Genome Sequence of L. cardiaca H63T.</title>
        <authorList>
            <person name="Lopez A.E."/>
            <person name="Cianciotto N.P."/>
        </authorList>
    </citation>
    <scope>NUCLEOTIDE SEQUENCE [LARGE SCALE GENOMIC DNA]</scope>
    <source>
        <strain evidence="13 14">H63</strain>
    </source>
</reference>
<dbReference type="InterPro" id="IPR006076">
    <property type="entry name" value="FAD-dep_OxRdtase"/>
</dbReference>
<evidence type="ECO:0000259" key="12">
    <source>
        <dbReference type="Pfam" id="PF05430"/>
    </source>
</evidence>
<evidence type="ECO:0000256" key="10">
    <source>
        <dbReference type="HAMAP-Rule" id="MF_01102"/>
    </source>
</evidence>
<dbReference type="Proteomes" id="UP001222087">
    <property type="component" value="Chromosome"/>
</dbReference>
<accession>A0ABY8AY12</accession>
<keyword evidence="2 10" id="KW-0489">Methyltransferase</keyword>
<keyword evidence="5 10" id="KW-0949">S-adenosyl-L-methionine</keyword>
<dbReference type="Gene3D" id="3.50.50.60">
    <property type="entry name" value="FAD/NAD(P)-binding domain"/>
    <property type="match status" value="1"/>
</dbReference>
<comment type="cofactor">
    <cofactor evidence="10">
        <name>FAD</name>
        <dbReference type="ChEBI" id="CHEBI:57692"/>
    </cofactor>
</comment>
<dbReference type="RefSeq" id="WP_275090179.1">
    <property type="nucleotide sequence ID" value="NZ_CP119078.1"/>
</dbReference>
<evidence type="ECO:0000256" key="1">
    <source>
        <dbReference type="ARBA" id="ARBA00022490"/>
    </source>
</evidence>
<comment type="catalytic activity">
    <reaction evidence="10">
        <text>5-aminomethyl-2-thiouridine(34) in tRNA + S-adenosyl-L-methionine = 5-methylaminomethyl-2-thiouridine(34) in tRNA + S-adenosyl-L-homocysteine + H(+)</text>
        <dbReference type="Rhea" id="RHEA:19569"/>
        <dbReference type="Rhea" id="RHEA-COMP:10195"/>
        <dbReference type="Rhea" id="RHEA-COMP:10197"/>
        <dbReference type="ChEBI" id="CHEBI:15378"/>
        <dbReference type="ChEBI" id="CHEBI:57856"/>
        <dbReference type="ChEBI" id="CHEBI:59789"/>
        <dbReference type="ChEBI" id="CHEBI:74454"/>
        <dbReference type="ChEBI" id="CHEBI:74455"/>
        <dbReference type="EC" id="2.1.1.61"/>
    </reaction>
</comment>
<evidence type="ECO:0000256" key="2">
    <source>
        <dbReference type="ARBA" id="ARBA00022603"/>
    </source>
</evidence>
<comment type="similarity">
    <text evidence="10">In the N-terminal section; belongs to the methyltransferase superfamily. tRNA (mnm(5)s(2)U34)-methyltransferase family.</text>
</comment>
<feature type="region of interest" description="tRNA (mnm(5)s(2)U34)-methyltransferase" evidence="10">
    <location>
        <begin position="1"/>
        <end position="250"/>
    </location>
</feature>
<keyword evidence="4 10" id="KW-0808">Transferase</keyword>
<dbReference type="HAMAP" id="MF_01102">
    <property type="entry name" value="MnmC"/>
    <property type="match status" value="1"/>
</dbReference>
<dbReference type="NCBIfam" id="TIGR03197">
    <property type="entry name" value="MnmC_Cterm"/>
    <property type="match status" value="1"/>
</dbReference>
<feature type="domain" description="MnmC-like methyltransferase" evidence="12">
    <location>
        <begin position="114"/>
        <end position="248"/>
    </location>
</feature>
<keyword evidence="8 10" id="KW-0560">Oxidoreductase</keyword>
<dbReference type="SUPFAM" id="SSF51905">
    <property type="entry name" value="FAD/NAD(P)-binding domain"/>
    <property type="match status" value="1"/>
</dbReference>
<evidence type="ECO:0000313" key="13">
    <source>
        <dbReference type="EMBL" id="WED44361.1"/>
    </source>
</evidence>
<dbReference type="InterPro" id="IPR008471">
    <property type="entry name" value="MnmC-like_methylTransf"/>
</dbReference>
<dbReference type="InterPro" id="IPR047785">
    <property type="entry name" value="tRNA_MNMC2"/>
</dbReference>
<dbReference type="NCBIfam" id="NF002481">
    <property type="entry name" value="PRK01747.1-2"/>
    <property type="match status" value="1"/>
</dbReference>
<comment type="similarity">
    <text evidence="10">In the C-terminal section; belongs to the DAO family.</text>
</comment>
<evidence type="ECO:0000256" key="5">
    <source>
        <dbReference type="ARBA" id="ARBA00022691"/>
    </source>
</evidence>
<evidence type="ECO:0000256" key="4">
    <source>
        <dbReference type="ARBA" id="ARBA00022679"/>
    </source>
</evidence>
<dbReference type="EC" id="1.5.-.-" evidence="10"/>
<keyword evidence="6 10" id="KW-0819">tRNA processing</keyword>
<evidence type="ECO:0000256" key="7">
    <source>
        <dbReference type="ARBA" id="ARBA00022827"/>
    </source>
</evidence>
<proteinExistence type="inferred from homology"/>
<dbReference type="PANTHER" id="PTHR13847:SF283">
    <property type="entry name" value="TRNA 5-METHYLAMINOMETHYL-2-THIOURIDINE BIOSYNTHESIS BIFUNCTIONAL PROTEIN MNMC"/>
    <property type="match status" value="1"/>
</dbReference>
<organism evidence="13 14">
    <name type="scientific">Legionella cardiaca</name>
    <dbReference type="NCBI Taxonomy" id="1071983"/>
    <lineage>
        <taxon>Bacteria</taxon>
        <taxon>Pseudomonadati</taxon>
        <taxon>Pseudomonadota</taxon>
        <taxon>Gammaproteobacteria</taxon>
        <taxon>Legionellales</taxon>
        <taxon>Legionellaceae</taxon>
        <taxon>Legionella</taxon>
    </lineage>
</organism>
<dbReference type="EMBL" id="CP119078">
    <property type="protein sequence ID" value="WED44361.1"/>
    <property type="molecule type" value="Genomic_DNA"/>
</dbReference>
<name>A0ABY8AY12_9GAMM</name>
<comment type="subcellular location">
    <subcellularLocation>
        <location evidence="10">Cytoplasm</location>
    </subcellularLocation>
</comment>
<dbReference type="Gene3D" id="3.40.50.150">
    <property type="entry name" value="Vaccinia Virus protein VP39"/>
    <property type="match status" value="1"/>
</dbReference>
<dbReference type="Pfam" id="PF05430">
    <property type="entry name" value="Methyltransf_30"/>
    <property type="match status" value="1"/>
</dbReference>
<sequence>MSSPFIPIETASLFWRDGLPFSSKFDDIYFSTAGGLQETEHVFIAGNHLIDRWQTLKNNTFIIAETGFGSGLNFLLTWALWLKHAPSSAQLHFISCEKFPLTKEDLVRCLNLWPQLQKQAEALLEDYPILTPGFHQLAFDEGRINLTLMLGDAEACFNELLICGDAVIEQQLRTNHVDAWFLDGFAPSKNEAMWSKTLFQAIGLLSKPGTTLATFSAASVVKTNLQEAGFCVNKVKGFGRKRDMITAEFEKIPATLKPKGRTTPWHMDAVNNGGSKRALIVGAGLAGCYTAFALAKRNWQVTLIDMQNGVGCGASGNKQAVLYPKLSSFQSPLTQYMLASFLFAVRHYKKLLKDYPSLGELAGILQLAFNEKERLAQASLDSWLAAYPELGMLVDLEQASELAGVPLKKAGLFIPLSGWLDSQALCQLLVQNSGIQFIGNTAISEVNFKEGLWHAADYHADVLVITSGYQAAEFSQTSYLSLKPIRGQMTTIESNENSVKLKIPLCGDGHVLPAKNNTHAIGATYHLGITDNGCNFSDDASNLARLKKLIDENSWSNQLRSNWAGIRGATTDYLPVVGPVPNACEFNQRFKSLESNAKRWLPLPGVYHKGLFLCAGFGSRGITTIPLSAEWLASMINNEPFFLPRTLVQALSPARFLRKAIIRKL</sequence>
<keyword evidence="9 10" id="KW-0511">Multifunctional enzyme</keyword>
<dbReference type="PANTHER" id="PTHR13847">
    <property type="entry name" value="SARCOSINE DEHYDROGENASE-RELATED"/>
    <property type="match status" value="1"/>
</dbReference>
<feature type="domain" description="FAD dependent oxidoreductase" evidence="11">
    <location>
        <begin position="278"/>
        <end position="634"/>
    </location>
</feature>
<dbReference type="EC" id="2.1.1.61" evidence="10"/>
<keyword evidence="3 10" id="KW-0285">Flavoprotein</keyword>
<protein>
    <recommendedName>
        <fullName evidence="10">tRNA 5-methylaminomethyl-2-thiouridine biosynthesis bifunctional protein MnmC</fullName>
        <shortName evidence="10">tRNA mnm(5)s(2)U biosynthesis bifunctional protein</shortName>
    </recommendedName>
    <domain>
        <recommendedName>
            <fullName evidence="10">tRNA (mnm(5)s(2)U34)-methyltransferase</fullName>
            <ecNumber evidence="10">2.1.1.61</ecNumber>
        </recommendedName>
    </domain>
    <domain>
        <recommendedName>
            <fullName evidence="10">FAD-dependent cmnm(5)s(2)U34 oxidoreductase</fullName>
            <ecNumber evidence="10">1.5.-.-</ecNumber>
        </recommendedName>
    </domain>
</protein>
<dbReference type="Gene3D" id="3.30.9.10">
    <property type="entry name" value="D-Amino Acid Oxidase, subunit A, domain 2"/>
    <property type="match status" value="1"/>
</dbReference>
<gene>
    <name evidence="10 13" type="primary">mnmC</name>
    <name evidence="13" type="ORF">PXX05_06120</name>
</gene>
<feature type="region of interest" description="FAD-dependent cmnm(5)s(2)U34 oxidoreductase" evidence="10">
    <location>
        <begin position="281"/>
        <end position="665"/>
    </location>
</feature>
<dbReference type="Pfam" id="PF01266">
    <property type="entry name" value="DAO"/>
    <property type="match status" value="1"/>
</dbReference>
<dbReference type="InterPro" id="IPR036188">
    <property type="entry name" value="FAD/NAD-bd_sf"/>
</dbReference>
<dbReference type="NCBIfam" id="NF033855">
    <property type="entry name" value="tRNA_MNMC2"/>
    <property type="match status" value="1"/>
</dbReference>
<evidence type="ECO:0000256" key="6">
    <source>
        <dbReference type="ARBA" id="ARBA00022694"/>
    </source>
</evidence>
<evidence type="ECO:0000256" key="9">
    <source>
        <dbReference type="ARBA" id="ARBA00023268"/>
    </source>
</evidence>
<keyword evidence="1 10" id="KW-0963">Cytoplasm</keyword>
<keyword evidence="14" id="KW-1185">Reference proteome</keyword>
<evidence type="ECO:0000313" key="14">
    <source>
        <dbReference type="Proteomes" id="UP001222087"/>
    </source>
</evidence>
<dbReference type="InterPro" id="IPR017610">
    <property type="entry name" value="tRNA_S-uridine_synth_MnmC_C"/>
</dbReference>
<comment type="function">
    <text evidence="10">Catalyzes the last two steps in the biosynthesis of 5-methylaminomethyl-2-thiouridine (mnm(5)s(2)U) at the wobble position (U34) in tRNA. Catalyzes the FAD-dependent demodification of cmnm(5)s(2)U34 to nm(5)s(2)U34, followed by the transfer of a methyl group from S-adenosyl-L-methionine to nm(5)s(2)U34, to form mnm(5)s(2)U34.</text>
</comment>
<evidence type="ECO:0000259" key="11">
    <source>
        <dbReference type="Pfam" id="PF01266"/>
    </source>
</evidence>
<dbReference type="InterPro" id="IPR029063">
    <property type="entry name" value="SAM-dependent_MTases_sf"/>
</dbReference>
<evidence type="ECO:0000256" key="3">
    <source>
        <dbReference type="ARBA" id="ARBA00022630"/>
    </source>
</evidence>
<keyword evidence="7 10" id="KW-0274">FAD</keyword>
<dbReference type="InterPro" id="IPR023032">
    <property type="entry name" value="tRNA_MAMT_biosynth_bifunc_MnmC"/>
</dbReference>
<evidence type="ECO:0000256" key="8">
    <source>
        <dbReference type="ARBA" id="ARBA00023002"/>
    </source>
</evidence>